<dbReference type="SUPFAM" id="SSF50978">
    <property type="entry name" value="WD40 repeat-like"/>
    <property type="match status" value="1"/>
</dbReference>
<proteinExistence type="predicted"/>
<dbReference type="PANTHER" id="PTHR22847">
    <property type="entry name" value="WD40 REPEAT PROTEIN"/>
    <property type="match status" value="1"/>
</dbReference>
<keyword evidence="5" id="KW-0472">Membrane</keyword>
<evidence type="ECO:0000256" key="1">
    <source>
        <dbReference type="ARBA" id="ARBA00022574"/>
    </source>
</evidence>
<feature type="repeat" description="WD" evidence="3">
    <location>
        <begin position="925"/>
        <end position="957"/>
    </location>
</feature>
<dbReference type="Pfam" id="PF00400">
    <property type="entry name" value="WD40"/>
    <property type="match status" value="3"/>
</dbReference>
<keyword evidence="2" id="KW-0677">Repeat</keyword>
<dbReference type="PROSITE" id="PS50082">
    <property type="entry name" value="WD_REPEATS_2"/>
    <property type="match status" value="4"/>
</dbReference>
<dbReference type="InterPro" id="IPR020472">
    <property type="entry name" value="WD40_PAC1"/>
</dbReference>
<dbReference type="InterPro" id="IPR049052">
    <property type="entry name" value="nSTAND1"/>
</dbReference>
<evidence type="ECO:0000313" key="7">
    <source>
        <dbReference type="EMBL" id="GAA4465396.1"/>
    </source>
</evidence>
<evidence type="ECO:0000256" key="3">
    <source>
        <dbReference type="PROSITE-ProRule" id="PRU00221"/>
    </source>
</evidence>
<dbReference type="PROSITE" id="PS00678">
    <property type="entry name" value="WD_REPEATS_1"/>
    <property type="match status" value="1"/>
</dbReference>
<comment type="caution">
    <text evidence="7">The sequence shown here is derived from an EMBL/GenBank/DDBJ whole genome shotgun (WGS) entry which is preliminary data.</text>
</comment>
<dbReference type="CDD" id="cd00200">
    <property type="entry name" value="WD40"/>
    <property type="match status" value="1"/>
</dbReference>
<evidence type="ECO:0000256" key="5">
    <source>
        <dbReference type="SAM" id="Phobius"/>
    </source>
</evidence>
<feature type="repeat" description="WD" evidence="3">
    <location>
        <begin position="704"/>
        <end position="745"/>
    </location>
</feature>
<feature type="compositionally biased region" description="Basic and acidic residues" evidence="4">
    <location>
        <begin position="574"/>
        <end position="608"/>
    </location>
</feature>
<evidence type="ECO:0000259" key="6">
    <source>
        <dbReference type="Pfam" id="PF20703"/>
    </source>
</evidence>
<protein>
    <recommendedName>
        <fullName evidence="6">Novel STAND NTPase 1 domain-containing protein</fullName>
    </recommendedName>
</protein>
<dbReference type="SUPFAM" id="SSF52540">
    <property type="entry name" value="P-loop containing nucleoside triphosphate hydrolases"/>
    <property type="match status" value="1"/>
</dbReference>
<dbReference type="Gene3D" id="3.40.50.300">
    <property type="entry name" value="P-loop containing nucleotide triphosphate hydrolases"/>
    <property type="match status" value="1"/>
</dbReference>
<dbReference type="InterPro" id="IPR027417">
    <property type="entry name" value="P-loop_NTPase"/>
</dbReference>
<dbReference type="Proteomes" id="UP001501175">
    <property type="component" value="Unassembled WGS sequence"/>
</dbReference>
<dbReference type="InterPro" id="IPR019775">
    <property type="entry name" value="WD40_repeat_CS"/>
</dbReference>
<dbReference type="InterPro" id="IPR015943">
    <property type="entry name" value="WD40/YVTN_repeat-like_dom_sf"/>
</dbReference>
<gene>
    <name evidence="7" type="ORF">GCM10023189_45970</name>
</gene>
<keyword evidence="1 3" id="KW-0853">WD repeat</keyword>
<evidence type="ECO:0000256" key="4">
    <source>
        <dbReference type="SAM" id="MobiDB-lite"/>
    </source>
</evidence>
<keyword evidence="5" id="KW-1133">Transmembrane helix</keyword>
<reference evidence="8" key="1">
    <citation type="journal article" date="2019" name="Int. J. Syst. Evol. Microbiol.">
        <title>The Global Catalogue of Microorganisms (GCM) 10K type strain sequencing project: providing services to taxonomists for standard genome sequencing and annotation.</title>
        <authorList>
            <consortium name="The Broad Institute Genomics Platform"/>
            <consortium name="The Broad Institute Genome Sequencing Center for Infectious Disease"/>
            <person name="Wu L."/>
            <person name="Ma J."/>
        </authorList>
    </citation>
    <scope>NUCLEOTIDE SEQUENCE [LARGE SCALE GENOMIC DNA]</scope>
    <source>
        <strain evidence="8">JCM 17927</strain>
    </source>
</reference>
<evidence type="ECO:0000256" key="2">
    <source>
        <dbReference type="ARBA" id="ARBA00022737"/>
    </source>
</evidence>
<feature type="domain" description="Novel STAND NTPase 1" evidence="6">
    <location>
        <begin position="10"/>
        <end position="419"/>
    </location>
</feature>
<dbReference type="PANTHER" id="PTHR22847:SF637">
    <property type="entry name" value="WD REPEAT DOMAIN 5B"/>
    <property type="match status" value="1"/>
</dbReference>
<organism evidence="7 8">
    <name type="scientific">Nibrella saemangeumensis</name>
    <dbReference type="NCBI Taxonomy" id="1084526"/>
    <lineage>
        <taxon>Bacteria</taxon>
        <taxon>Pseudomonadati</taxon>
        <taxon>Bacteroidota</taxon>
        <taxon>Cytophagia</taxon>
        <taxon>Cytophagales</taxon>
        <taxon>Spirosomataceae</taxon>
        <taxon>Nibrella</taxon>
    </lineage>
</organism>
<dbReference type="InterPro" id="IPR001680">
    <property type="entry name" value="WD40_rpt"/>
</dbReference>
<sequence>MSEVLLNVNPFPGLRSFEPEDAGLYFGRDSQIKEVRKKLAASRFVAVVGSSGSGKSSLVKAGVIPGIEQGGLDKAEFDDWFVITFNPGIHATDSFAEAVKQAVERHTPEGELPLPADEPDWISPRFLSNLTYRFNSNLLIFIDQFEELFRYVDSSAQEDSPTDRFIEILLELLSTSQPVYIVLTVRSDYLDACTNYEGLTEAINQGCYLLPRMTRDEYRQVITRPLEVFNIPITGELTEQILADVGDKHDQLPILQHALMRTWAYWQQNHQQNDLPVSVNDYTAIGTLHGAITLHAEEVYNSFITEKSRIATEKLFKSFVCLGPAETGSTRPIALQEIQKVTGLHEELLLDVIDRFRDPGISFLLPQPSVPLVGETVIDFAHERIVDLWERLQTWVREETESAKLYQQISMSASQYQEGKTGLLTNPELLIALKWLRDSKPTAAWARRYNFHFEQAINYLDYSRKQYEFEVQSKEKRQHQEIKRNRLLAMLGIGLAIAAILATIYLIFLNAEAKQAEEFARSSANEAKKQQGIAEGAFKKATSQSKIAFQLQEIAEQQSERARRQTLLAEMNAEEARTQEQLAKESREEAFANAQEAKRNADQAKRNAETAQKNADIADENAGRARTSETLAKQNAKEANRLRKLAIAQALAIQTSQMPDISQNELPKLLALTAYQLNKENNGSANAPGIFLALSKAANENTILEGHKDNVRSVALNADESLMASASDDGTVRIWDFNSIKPVRTLVPARKVSMGFRSLTFSKDGKLVLAGTAEGQLFAWDVSKPKSIATYPAHRSRILATTLYKAAGQLVTVGAEGDIRTWQIKPTGLDSLVHLRTGLPLTSVALTADGTHLICGSATGKLAIVNLLTPDKQPDIITKPNLNSQITAITLSPNSDMLVTGSADGAVRLWEYGKYKVGEYLGSLAGNHKSTVSSLAFSPDEKYLVSGSYDGSVHVWNHSNLVQRELQQQPISIDDYGNWILDVSFRRGGKRLIISGQDRAIWLMPIDINDLYERVSKKVTRSLTVEEWNKYVGKDIDRPQVN</sequence>
<dbReference type="PRINTS" id="PR00320">
    <property type="entry name" value="GPROTEINBRPT"/>
</dbReference>
<dbReference type="PROSITE" id="PS50294">
    <property type="entry name" value="WD_REPEATS_REGION"/>
    <property type="match status" value="3"/>
</dbReference>
<feature type="repeat" description="WD" evidence="3">
    <location>
        <begin position="879"/>
        <end position="911"/>
    </location>
</feature>
<dbReference type="SMART" id="SM00320">
    <property type="entry name" value="WD40"/>
    <property type="match status" value="7"/>
</dbReference>
<accession>A0ABP8NFC0</accession>
<dbReference type="EMBL" id="BAABHD010000079">
    <property type="protein sequence ID" value="GAA4465396.1"/>
    <property type="molecule type" value="Genomic_DNA"/>
</dbReference>
<name>A0ABP8NFC0_9BACT</name>
<keyword evidence="8" id="KW-1185">Reference proteome</keyword>
<dbReference type="Pfam" id="PF20703">
    <property type="entry name" value="nSTAND1"/>
    <property type="match status" value="1"/>
</dbReference>
<keyword evidence="5" id="KW-0812">Transmembrane</keyword>
<dbReference type="InterPro" id="IPR036322">
    <property type="entry name" value="WD40_repeat_dom_sf"/>
</dbReference>
<dbReference type="Gene3D" id="2.130.10.10">
    <property type="entry name" value="YVTN repeat-like/Quinoprotein amine dehydrogenase"/>
    <property type="match status" value="2"/>
</dbReference>
<dbReference type="RefSeq" id="WP_345247445.1">
    <property type="nucleotide sequence ID" value="NZ_BAABHD010000079.1"/>
</dbReference>
<feature type="repeat" description="WD" evidence="3">
    <location>
        <begin position="758"/>
        <end position="790"/>
    </location>
</feature>
<evidence type="ECO:0000313" key="8">
    <source>
        <dbReference type="Proteomes" id="UP001501175"/>
    </source>
</evidence>
<feature type="region of interest" description="Disordered" evidence="4">
    <location>
        <begin position="573"/>
        <end position="634"/>
    </location>
</feature>
<feature type="transmembrane region" description="Helical" evidence="5">
    <location>
        <begin position="487"/>
        <end position="508"/>
    </location>
</feature>